<organism evidence="3 4">
    <name type="scientific">Hypsizygus marmoreus</name>
    <name type="common">White beech mushroom</name>
    <name type="synonym">Agaricus marmoreus</name>
    <dbReference type="NCBI Taxonomy" id="39966"/>
    <lineage>
        <taxon>Eukaryota</taxon>
        <taxon>Fungi</taxon>
        <taxon>Dikarya</taxon>
        <taxon>Basidiomycota</taxon>
        <taxon>Agaricomycotina</taxon>
        <taxon>Agaricomycetes</taxon>
        <taxon>Agaricomycetidae</taxon>
        <taxon>Agaricales</taxon>
        <taxon>Tricholomatineae</taxon>
        <taxon>Lyophyllaceae</taxon>
        <taxon>Hypsizygus</taxon>
    </lineage>
</organism>
<dbReference type="STRING" id="39966.A0A369J334"/>
<keyword evidence="1" id="KW-0175">Coiled coil</keyword>
<feature type="compositionally biased region" description="Basic and acidic residues" evidence="2">
    <location>
        <begin position="235"/>
        <end position="246"/>
    </location>
</feature>
<accession>A0A369J334</accession>
<feature type="coiled-coil region" evidence="1">
    <location>
        <begin position="1216"/>
        <end position="1250"/>
    </location>
</feature>
<feature type="compositionally biased region" description="Low complexity" evidence="2">
    <location>
        <begin position="114"/>
        <end position="137"/>
    </location>
</feature>
<feature type="compositionally biased region" description="Low complexity" evidence="2">
    <location>
        <begin position="282"/>
        <end position="309"/>
    </location>
</feature>
<evidence type="ECO:0000256" key="1">
    <source>
        <dbReference type="SAM" id="Coils"/>
    </source>
</evidence>
<gene>
    <name evidence="3" type="ORF">Hypma_002839</name>
</gene>
<dbReference type="EMBL" id="LUEZ02000124">
    <property type="protein sequence ID" value="RDB16449.1"/>
    <property type="molecule type" value="Genomic_DNA"/>
</dbReference>
<dbReference type="Proteomes" id="UP000076154">
    <property type="component" value="Unassembled WGS sequence"/>
</dbReference>
<dbReference type="PANTHER" id="PTHR48125">
    <property type="entry name" value="LP07818P1"/>
    <property type="match status" value="1"/>
</dbReference>
<comment type="caution">
    <text evidence="3">The sequence shown here is derived from an EMBL/GenBank/DDBJ whole genome shotgun (WGS) entry which is preliminary data.</text>
</comment>
<evidence type="ECO:0008006" key="5">
    <source>
        <dbReference type="Google" id="ProtNLM"/>
    </source>
</evidence>
<sequence length="1340" mass="147833">MPLDDEDAVSISSALEVSERETQFVPQEDDDEVLWEVIEITAEKGRQYKVRWAGVDPSTRKPWAQSWVPKRDCTDDLVLEWKRKQVLKKKEGGRKKPGKKASTSASKPRGSAMSRVARGSTVSSSTTTTVKRGGRSSATVQPPDENDDVHPRTNVHGKRTHSLAMSAVSNEVPEIVTLGDEPEVGRPKKKRRLGVEEDPIEQSSYEVRPLGKGGKVRLDEDDEGEDEVEVVKVVNKVDKGKGRAYEREEEEEGSAENDFYMQLPPTPPPPAPRVKATALKQASRTSSTASSTLQHKTTATKRASSSSSRPIVTAKRKTTLAAVPVRYSSSESSSSGEEEDELEEKPKEPKRPVPTPVVRKTRTPLSLPPVPRSPRLSPGAIASLEEFDRWMAQRDEEELAQRHAAEERMHSPEPVYAEDDVPAAKTKHTPAAIPNVDGLTVPKLVLVKPTNGRTNGNDSYRQGVVPETETESSTNNTQSQSQPQLQPQPQPPPAPRAPTPPPKILEPPAPMLEPESQSQPNTALKSESSPLLPPLPAPPPPPTRTPLRASSSLISKMKPRTPGSAVSLSVRASVELYGSEYYPEPLDLVPEEVGEDEGDVVERESGKGRQGSEGGDTDIDVQESHVDVLRSTTITTTTNGKEKETEKPTNVPQPPPRPKTNKPLRPIPQLSPSQFTPHLPPVSSITNNMNASEEAEVADELVSSIEQFSSPEKGGLRGRGRGRRRAIGRKEKLREARDEEDSTEDEKEREKEKEKQPLDASITDEDDSMSSIVMERGQQLAEIARQEKLKRSGEALGLIGEVKRKKTLSELLAGARSKIKGKGRERKKGKEIVVVRMIEAVTDFVGKSVDVVNDGEEELAKEALREEEEESTQDLMMDMQGVVEQNQRGMDEVDVEMGWEGPPPQPEREPEPDVQGAEEGGESAPVAVVEQEQEPNEEIITEVPHPEPAPPEKEAEERPGRPGTSRAGGSRPPSRSKSKSSTGSGSRRARLPVLPEHDLVLPPTAPTAATWQNTPEPSPDMAPKDGPEHLGAAMTLLNVKSQEISRLDGLLVAEQAKTAALTQEIEALKAALEVANSVPRSRGTELEFELQLTEARSQLAQERSAWEDERTKLTASITAVTQRKDGAEKDLEFFREQYGKASSFVSSVRDENTELEKQAQIATDQAKTGVEMVKATFQARVKSLEDDVKSWKKLALFVMEKDVRTNNDVRKRAAEQPELLAQCEELAARCDELEDENRRLLAQVASLEDDLEGREGYGRDMEVEVEGWKRETMRLNVELNLVKTRLESMEKSIEEESARDIEMVYRCQWRPEGANDACEGLFMNVEDLQAHLYTGGHLQA</sequence>
<dbReference type="InParanoid" id="A0A369J334"/>
<feature type="compositionally biased region" description="Basic residues" evidence="2">
    <location>
        <begin position="84"/>
        <end position="99"/>
    </location>
</feature>
<feature type="compositionally biased region" description="Low complexity" evidence="2">
    <location>
        <begin position="324"/>
        <end position="335"/>
    </location>
</feature>
<evidence type="ECO:0000313" key="4">
    <source>
        <dbReference type="Proteomes" id="UP000076154"/>
    </source>
</evidence>
<feature type="compositionally biased region" description="Basic and acidic residues" evidence="2">
    <location>
        <begin position="950"/>
        <end position="960"/>
    </location>
</feature>
<feature type="compositionally biased region" description="Pro residues" evidence="2">
    <location>
        <begin position="531"/>
        <end position="544"/>
    </location>
</feature>
<protein>
    <recommendedName>
        <fullName evidence="5">Chromo domain-containing protein</fullName>
    </recommendedName>
</protein>
<feature type="compositionally biased region" description="Acidic residues" evidence="2">
    <location>
        <begin position="931"/>
        <end position="940"/>
    </location>
</feature>
<feature type="compositionally biased region" description="Acidic residues" evidence="2">
    <location>
        <begin position="589"/>
        <end position="599"/>
    </location>
</feature>
<feature type="region of interest" description="Disordered" evidence="2">
    <location>
        <begin position="392"/>
        <end position="569"/>
    </location>
</feature>
<feature type="compositionally biased region" description="Basic and acidic residues" evidence="2">
    <location>
        <begin position="746"/>
        <end position="757"/>
    </location>
</feature>
<feature type="region of interest" description="Disordered" evidence="2">
    <location>
        <begin position="582"/>
        <end position="776"/>
    </location>
</feature>
<feature type="coiled-coil region" evidence="1">
    <location>
        <begin position="1117"/>
        <end position="1165"/>
    </location>
</feature>
<feature type="region of interest" description="Disordered" evidence="2">
    <location>
        <begin position="859"/>
        <end position="1023"/>
    </location>
</feature>
<feature type="compositionally biased region" description="Basic and acidic residues" evidence="2">
    <location>
        <begin position="728"/>
        <end position="737"/>
    </location>
</feature>
<feature type="compositionally biased region" description="Acidic residues" evidence="2">
    <location>
        <begin position="219"/>
        <end position="228"/>
    </location>
</feature>
<evidence type="ECO:0000313" key="3">
    <source>
        <dbReference type="EMBL" id="RDB16449.1"/>
    </source>
</evidence>
<keyword evidence="4" id="KW-1185">Reference proteome</keyword>
<feature type="compositionally biased region" description="Low complexity" evidence="2">
    <location>
        <begin position="961"/>
        <end position="986"/>
    </location>
</feature>
<feature type="compositionally biased region" description="Pro residues" evidence="2">
    <location>
        <begin position="486"/>
        <end position="511"/>
    </location>
</feature>
<feature type="region of interest" description="Disordered" evidence="2">
    <location>
        <begin position="84"/>
        <end position="378"/>
    </location>
</feature>
<evidence type="ECO:0000256" key="2">
    <source>
        <dbReference type="SAM" id="MobiDB-lite"/>
    </source>
</evidence>
<feature type="compositionally biased region" description="Polar residues" evidence="2">
    <location>
        <begin position="451"/>
        <end position="460"/>
    </location>
</feature>
<feature type="compositionally biased region" description="Polar residues" evidence="2">
    <location>
        <begin position="515"/>
        <end position="527"/>
    </location>
</feature>
<dbReference type="PANTHER" id="PTHR48125:SF12">
    <property type="entry name" value="AT HOOK TRANSCRIPTION FACTOR FAMILY-RELATED"/>
    <property type="match status" value="1"/>
</dbReference>
<feature type="compositionally biased region" description="Basic and acidic residues" evidence="2">
    <location>
        <begin position="392"/>
        <end position="411"/>
    </location>
</feature>
<feature type="compositionally biased region" description="Basic residues" evidence="2">
    <location>
        <begin position="716"/>
        <end position="727"/>
    </location>
</feature>
<name>A0A369J334_HYPMA</name>
<proteinExistence type="predicted"/>
<feature type="compositionally biased region" description="Low complexity" evidence="2">
    <location>
        <begin position="471"/>
        <end position="485"/>
    </location>
</feature>
<dbReference type="OrthoDB" id="3647690at2759"/>
<reference evidence="3" key="1">
    <citation type="submission" date="2018-04" db="EMBL/GenBank/DDBJ databases">
        <title>Whole genome sequencing of Hypsizygus marmoreus.</title>
        <authorList>
            <person name="Choi I.-G."/>
            <person name="Min B."/>
            <person name="Kim J.-G."/>
            <person name="Kim S."/>
            <person name="Oh Y.-L."/>
            <person name="Kong W.-S."/>
            <person name="Park H."/>
            <person name="Jeong J."/>
            <person name="Song E.-S."/>
        </authorList>
    </citation>
    <scope>NUCLEOTIDE SEQUENCE [LARGE SCALE GENOMIC DNA]</scope>
    <source>
        <strain evidence="3">51987-8</strain>
    </source>
</reference>